<dbReference type="AlphaFoldDB" id="A0A0W0VDK4"/>
<dbReference type="InterPro" id="IPR013976">
    <property type="entry name" value="HDOD"/>
</dbReference>
<organism evidence="2 3">
    <name type="scientific">Legionella jordanis</name>
    <dbReference type="NCBI Taxonomy" id="456"/>
    <lineage>
        <taxon>Bacteria</taxon>
        <taxon>Pseudomonadati</taxon>
        <taxon>Pseudomonadota</taxon>
        <taxon>Gammaproteobacteria</taxon>
        <taxon>Legionellales</taxon>
        <taxon>Legionellaceae</taxon>
        <taxon>Legionella</taxon>
    </lineage>
</organism>
<accession>A0A0W0VDK4</accession>
<reference evidence="2 3" key="1">
    <citation type="submission" date="2015-11" db="EMBL/GenBank/DDBJ databases">
        <title>Genomic analysis of 38 Legionella species identifies large and diverse effector repertoires.</title>
        <authorList>
            <person name="Burstein D."/>
            <person name="Amaro F."/>
            <person name="Zusman T."/>
            <person name="Lifshitz Z."/>
            <person name="Cohen O."/>
            <person name="Gilbert J.A."/>
            <person name="Pupko T."/>
            <person name="Shuman H.A."/>
            <person name="Segal G."/>
        </authorList>
    </citation>
    <scope>NUCLEOTIDE SEQUENCE [LARGE SCALE GENOMIC DNA]</scope>
    <source>
        <strain evidence="2 3">BL-540</strain>
    </source>
</reference>
<dbReference type="Gene3D" id="1.10.3210.10">
    <property type="entry name" value="Hypothetical protein af1432"/>
    <property type="match status" value="1"/>
</dbReference>
<keyword evidence="3" id="KW-1185">Reference proteome</keyword>
<dbReference type="RefSeq" id="WP_058471854.1">
    <property type="nucleotide sequence ID" value="NZ_CAAAIC010000010.1"/>
</dbReference>
<dbReference type="STRING" id="456.Ljor_2476"/>
<dbReference type="PATRIC" id="fig|456.5.peg.2663"/>
<gene>
    <name evidence="2" type="ORF">Ljor_2476</name>
</gene>
<dbReference type="PROSITE" id="PS51833">
    <property type="entry name" value="HDOD"/>
    <property type="match status" value="1"/>
</dbReference>
<feature type="domain" description="HDOD" evidence="1">
    <location>
        <begin position="177"/>
        <end position="362"/>
    </location>
</feature>
<dbReference type="PANTHER" id="PTHR33525">
    <property type="match status" value="1"/>
</dbReference>
<dbReference type="InterPro" id="IPR052340">
    <property type="entry name" value="RNase_Y/CdgJ"/>
</dbReference>
<dbReference type="Proteomes" id="UP000055035">
    <property type="component" value="Unassembled WGS sequence"/>
</dbReference>
<proteinExistence type="predicted"/>
<dbReference type="SUPFAM" id="SSF109604">
    <property type="entry name" value="HD-domain/PDEase-like"/>
    <property type="match status" value="1"/>
</dbReference>
<evidence type="ECO:0000313" key="3">
    <source>
        <dbReference type="Proteomes" id="UP000055035"/>
    </source>
</evidence>
<sequence>MLIKRPIYDQRLKCAGMELIADKQAQQSKEIYQYFIKIQHTTPKEMPLFVPYALKFLVEHPELPIEQPVVLKLHAGDINQSCSREEIEACNYRLALLIDNPQQLAWLNFADYIALSEHLMAAANVSKVVTYSQAKQRKVIAYDLSHPESFERCKMMGMDFFCGDFLFHPTAPEKTEIAASKLNLFELITKLQQQDTNLDSIVDLIQTDPMLSYQLLKVANSVAFSGYQDIESIQQAVVRLGILNLKNWVMVLSMTNVSNKPLEIVESGLIRAQMAYQLASTQPELSAQSAYTAGLLSVLDSLMDSPLANLIDKITLTNEIKLALLSRKGPLGKILDVVIAYEEGHWENLEDSECFGLDLSKVYMDCLEQVAASRKAIDERGRK</sequence>
<dbReference type="Pfam" id="PF08668">
    <property type="entry name" value="HDOD"/>
    <property type="match status" value="1"/>
</dbReference>
<name>A0A0W0VDK4_9GAMM</name>
<dbReference type="OrthoDB" id="9804751at2"/>
<dbReference type="PANTHER" id="PTHR33525:SF4">
    <property type="entry name" value="CYCLIC DI-GMP PHOSPHODIESTERASE CDGJ"/>
    <property type="match status" value="1"/>
</dbReference>
<evidence type="ECO:0000259" key="1">
    <source>
        <dbReference type="PROSITE" id="PS51833"/>
    </source>
</evidence>
<comment type="caution">
    <text evidence="2">The sequence shown here is derived from an EMBL/GenBank/DDBJ whole genome shotgun (WGS) entry which is preliminary data.</text>
</comment>
<protein>
    <submittedName>
        <fullName evidence="2">Signal transduction protein</fullName>
    </submittedName>
</protein>
<evidence type="ECO:0000313" key="2">
    <source>
        <dbReference type="EMBL" id="KTD18170.1"/>
    </source>
</evidence>
<dbReference type="EMBL" id="LNYJ01000011">
    <property type="protein sequence ID" value="KTD18170.1"/>
    <property type="molecule type" value="Genomic_DNA"/>
</dbReference>